<feature type="region of interest" description="Disordered" evidence="2">
    <location>
        <begin position="202"/>
        <end position="223"/>
    </location>
</feature>
<name>A0AA37WEF7_9BACT</name>
<keyword evidence="1" id="KW-0472">Membrane</keyword>
<dbReference type="InterPro" id="IPR036737">
    <property type="entry name" value="OmpA-like_sf"/>
</dbReference>
<dbReference type="Pfam" id="PF00691">
    <property type="entry name" value="OmpA"/>
    <property type="match status" value="1"/>
</dbReference>
<dbReference type="AlphaFoldDB" id="A0AA37WEF7"/>
<dbReference type="InterPro" id="IPR025295">
    <property type="entry name" value="eCIS_core_dom"/>
</dbReference>
<reference evidence="4" key="2">
    <citation type="submission" date="2023-01" db="EMBL/GenBank/DDBJ databases">
        <title>Draft genome sequence of Portibacter lacus strain NBRC 108769.</title>
        <authorList>
            <person name="Sun Q."/>
            <person name="Mori K."/>
        </authorList>
    </citation>
    <scope>NUCLEOTIDE SEQUENCE</scope>
    <source>
        <strain evidence="4">NBRC 108769</strain>
    </source>
</reference>
<dbReference type="PROSITE" id="PS51123">
    <property type="entry name" value="OMPA_2"/>
    <property type="match status" value="1"/>
</dbReference>
<evidence type="ECO:0000313" key="5">
    <source>
        <dbReference type="Proteomes" id="UP001156666"/>
    </source>
</evidence>
<dbReference type="PANTHER" id="PTHR30329:SF21">
    <property type="entry name" value="LIPOPROTEIN YIAD-RELATED"/>
    <property type="match status" value="1"/>
</dbReference>
<evidence type="ECO:0000256" key="1">
    <source>
        <dbReference type="PROSITE-ProRule" id="PRU00473"/>
    </source>
</evidence>
<evidence type="ECO:0000259" key="3">
    <source>
        <dbReference type="PROSITE" id="PS51123"/>
    </source>
</evidence>
<dbReference type="InterPro" id="IPR050330">
    <property type="entry name" value="Bact_OuterMem_StrucFunc"/>
</dbReference>
<organism evidence="4 5">
    <name type="scientific">Portibacter lacus</name>
    <dbReference type="NCBI Taxonomy" id="1099794"/>
    <lineage>
        <taxon>Bacteria</taxon>
        <taxon>Pseudomonadati</taxon>
        <taxon>Bacteroidota</taxon>
        <taxon>Saprospiria</taxon>
        <taxon>Saprospirales</taxon>
        <taxon>Haliscomenobacteraceae</taxon>
        <taxon>Portibacter</taxon>
    </lineage>
</organism>
<dbReference type="SUPFAM" id="SSF55486">
    <property type="entry name" value="Metalloproteases ('zincins'), catalytic domain"/>
    <property type="match status" value="1"/>
</dbReference>
<dbReference type="InterPro" id="IPR006665">
    <property type="entry name" value="OmpA-like"/>
</dbReference>
<dbReference type="SUPFAM" id="SSF103088">
    <property type="entry name" value="OmpA-like"/>
    <property type="match status" value="1"/>
</dbReference>
<dbReference type="Pfam" id="PF13699">
    <property type="entry name" value="eCIS_core"/>
    <property type="match status" value="1"/>
</dbReference>
<dbReference type="EMBL" id="BSOH01000007">
    <property type="protein sequence ID" value="GLR16694.1"/>
    <property type="molecule type" value="Genomic_DNA"/>
</dbReference>
<proteinExistence type="predicted"/>
<dbReference type="RefSeq" id="WP_235291116.1">
    <property type="nucleotide sequence ID" value="NZ_BSOH01000007.1"/>
</dbReference>
<protein>
    <recommendedName>
        <fullName evidence="3">OmpA-like domain-containing protein</fullName>
    </recommendedName>
</protein>
<dbReference type="CDD" id="cd07185">
    <property type="entry name" value="OmpA_C-like"/>
    <property type="match status" value="1"/>
</dbReference>
<gene>
    <name evidence="4" type="ORF">GCM10007940_13090</name>
</gene>
<keyword evidence="5" id="KW-1185">Reference proteome</keyword>
<dbReference type="Proteomes" id="UP001156666">
    <property type="component" value="Unassembled WGS sequence"/>
</dbReference>
<feature type="region of interest" description="Disordered" evidence="2">
    <location>
        <begin position="27"/>
        <end position="103"/>
    </location>
</feature>
<reference evidence="4" key="1">
    <citation type="journal article" date="2014" name="Int. J. Syst. Evol. Microbiol.">
        <title>Complete genome sequence of Corynebacterium casei LMG S-19264T (=DSM 44701T), isolated from a smear-ripened cheese.</title>
        <authorList>
            <consortium name="US DOE Joint Genome Institute (JGI-PGF)"/>
            <person name="Walter F."/>
            <person name="Albersmeier A."/>
            <person name="Kalinowski J."/>
            <person name="Ruckert C."/>
        </authorList>
    </citation>
    <scope>NUCLEOTIDE SEQUENCE</scope>
    <source>
        <strain evidence="4">NBRC 108769</strain>
    </source>
</reference>
<dbReference type="Gene3D" id="3.30.1330.60">
    <property type="entry name" value="OmpA-like domain"/>
    <property type="match status" value="1"/>
</dbReference>
<dbReference type="PANTHER" id="PTHR30329">
    <property type="entry name" value="STATOR ELEMENT OF FLAGELLAR MOTOR COMPLEX"/>
    <property type="match status" value="1"/>
</dbReference>
<evidence type="ECO:0000313" key="4">
    <source>
        <dbReference type="EMBL" id="GLR16694.1"/>
    </source>
</evidence>
<sequence length="712" mass="77211">MKDDKLNALDLVQQHMNAADHIESDLAVSAPQFSPTAQLKPAEEEEEQLQLKKAPFQMKGEEEEESLQMKGGEEEEEELQMKKGSQKNESEKAPSSTKTSLPEEVQSKMEGAFGADFSNVNIHSNSSKAQGMGAQAYAQGNDVHFAPGKYNPESQSGQELLGHELTHVVQQRQGRVQPTTQMKGQNVNADQSLENEADHMGKKAASGVSTNMGRGNLTNTNDTLQGSFLDDPIGAIGEVVNGVKDAIGDATNTRENEAELDAKEDAAALAKEKQRFKSKTYGPQDLAHATSVGSGTGIGGFEATYYAWLSLMQIKVKGKINFLNGVNDNSGTISATHTNLSGLATYLNGLPAALRAKILPYYQWNDADKATYLAMYHQRLNETIQIWQGAGHHFEVGDPAWSDVKAYPFFNLQVTEEGTIDPAKDHLQVRIFRAPTDDQVAEINALLSAAGQADINARQGDLRAYAGTNMGSEGGGTDENAFNNEMALSSNDVHATANDGERGGNHFLKKSVMFDNGKSTLSASQKTSIRSFVRRVRNGDTLSENNAIKLIGYASASGSTEFNTSLTAKRIKSINDYLLSQGIPAARITTENKSDLEAETLGNDAATQDNERRVEIQIGSGERQNTIAHEFGHVFGLSDEYSEGTTRPPGLNAWHDKTVKEAGLPAGAQIENSDNIISTGNTVRPQHYATFAWALNQLTQSELGSKKWHVKT</sequence>
<comment type="caution">
    <text evidence="4">The sequence shown here is derived from an EMBL/GenBank/DDBJ whole genome shotgun (WGS) entry which is preliminary data.</text>
</comment>
<evidence type="ECO:0000256" key="2">
    <source>
        <dbReference type="SAM" id="MobiDB-lite"/>
    </source>
</evidence>
<feature type="domain" description="OmpA-like" evidence="3">
    <location>
        <begin position="503"/>
        <end position="622"/>
    </location>
</feature>
<accession>A0AA37WEF7</accession>
<dbReference type="GO" id="GO:0016020">
    <property type="term" value="C:membrane"/>
    <property type="evidence" value="ECO:0007669"/>
    <property type="project" value="UniProtKB-UniRule"/>
</dbReference>
<feature type="compositionally biased region" description="Polar residues" evidence="2">
    <location>
        <begin position="207"/>
        <end position="223"/>
    </location>
</feature>